<dbReference type="InterPro" id="IPR013785">
    <property type="entry name" value="Aldolase_TIM"/>
</dbReference>
<accession>A0A0M4LZT6</accession>
<dbReference type="InterPro" id="IPR017853">
    <property type="entry name" value="GH"/>
</dbReference>
<keyword evidence="3 5" id="KW-0378">Hydrolase</keyword>
<dbReference type="InterPro" id="IPR041233">
    <property type="entry name" value="Melibiase_C"/>
</dbReference>
<feature type="signal peptide" evidence="6">
    <location>
        <begin position="1"/>
        <end position="35"/>
    </location>
</feature>
<dbReference type="SUPFAM" id="SSF51445">
    <property type="entry name" value="(Trans)glycosidases"/>
    <property type="match status" value="1"/>
</dbReference>
<evidence type="ECO:0000313" key="9">
    <source>
        <dbReference type="Proteomes" id="UP000068137"/>
    </source>
</evidence>
<dbReference type="PRINTS" id="PR00740">
    <property type="entry name" value="GLHYDRLASE27"/>
</dbReference>
<evidence type="ECO:0000256" key="1">
    <source>
        <dbReference type="ARBA" id="ARBA00009743"/>
    </source>
</evidence>
<dbReference type="STRING" id="1528099.AL705_06755"/>
<dbReference type="EMBL" id="CP012390">
    <property type="protein sequence ID" value="ALE19295.1"/>
    <property type="molecule type" value="Genomic_DNA"/>
</dbReference>
<dbReference type="PANTHER" id="PTHR11452:SF75">
    <property type="entry name" value="ALPHA-GALACTOSIDASE MEL1"/>
    <property type="match status" value="1"/>
</dbReference>
<reference evidence="8 9" key="1">
    <citation type="journal article" date="2015" name="Genome Announc.">
        <title>Complete Genome Sequences for Two Strains of a Novel Fastidious, Partially Acid-Fast, Gram-Positive Corynebacterineae Bacterium, Derived from Human Clinical Samples.</title>
        <authorList>
            <person name="Nicholson A.C."/>
            <person name="Bell M."/>
            <person name="Humrighouse B.W."/>
            <person name="McQuiston J.R."/>
        </authorList>
    </citation>
    <scope>NUCLEOTIDE SEQUENCE [LARGE SCALE GENOMIC DNA]</scope>
    <source>
        <strain evidence="8 9">X1698</strain>
    </source>
</reference>
<evidence type="ECO:0000313" key="8">
    <source>
        <dbReference type="EMBL" id="ALE19295.1"/>
    </source>
</evidence>
<evidence type="ECO:0000256" key="2">
    <source>
        <dbReference type="ARBA" id="ARBA00022729"/>
    </source>
</evidence>
<evidence type="ECO:0000256" key="5">
    <source>
        <dbReference type="RuleBase" id="RU361168"/>
    </source>
</evidence>
<dbReference type="GO" id="GO:0004557">
    <property type="term" value="F:alpha-galactosidase activity"/>
    <property type="evidence" value="ECO:0007669"/>
    <property type="project" value="UniProtKB-EC"/>
</dbReference>
<dbReference type="Pfam" id="PF16499">
    <property type="entry name" value="Melibiase_2"/>
    <property type="match status" value="1"/>
</dbReference>
<dbReference type="EC" id="3.2.1.22" evidence="5"/>
<protein>
    <recommendedName>
        <fullName evidence="5">Alpha-galactosidase</fullName>
        <ecNumber evidence="5">3.2.1.22</ecNumber>
    </recommendedName>
    <alternativeName>
        <fullName evidence="5">Melibiase</fullName>
    </alternativeName>
</protein>
<evidence type="ECO:0000256" key="6">
    <source>
        <dbReference type="SAM" id="SignalP"/>
    </source>
</evidence>
<gene>
    <name evidence="8" type="ORF">AL705_06755</name>
</gene>
<dbReference type="Pfam" id="PF17801">
    <property type="entry name" value="Melibiase_C"/>
    <property type="match status" value="1"/>
</dbReference>
<feature type="domain" description="Alpha galactosidase C-terminal" evidence="7">
    <location>
        <begin position="331"/>
        <end position="399"/>
    </location>
</feature>
<evidence type="ECO:0000256" key="3">
    <source>
        <dbReference type="ARBA" id="ARBA00022801"/>
    </source>
</evidence>
<name>A0A0M4LZT6_9ACTN</name>
<keyword evidence="2 6" id="KW-0732">Signal</keyword>
<evidence type="ECO:0000256" key="4">
    <source>
        <dbReference type="ARBA" id="ARBA00023295"/>
    </source>
</evidence>
<dbReference type="PATRIC" id="fig|1562462.4.peg.1386"/>
<proteinExistence type="inferred from homology"/>
<dbReference type="CDD" id="cd14792">
    <property type="entry name" value="GH27"/>
    <property type="match status" value="1"/>
</dbReference>
<dbReference type="AlphaFoldDB" id="A0A0M4LZT6"/>
<dbReference type="InterPro" id="IPR002241">
    <property type="entry name" value="Glyco_hydro_27"/>
</dbReference>
<feature type="chain" id="PRO_5005798029" description="Alpha-galactosidase" evidence="6">
    <location>
        <begin position="36"/>
        <end position="407"/>
    </location>
</feature>
<dbReference type="Gene3D" id="3.20.20.70">
    <property type="entry name" value="Aldolase class I"/>
    <property type="match status" value="1"/>
</dbReference>
<dbReference type="FunFam" id="3.20.20.70:FF:000197">
    <property type="entry name" value="Alpha-galactosidase"/>
    <property type="match status" value="1"/>
</dbReference>
<dbReference type="SUPFAM" id="SSF51011">
    <property type="entry name" value="Glycosyl hydrolase domain"/>
    <property type="match status" value="1"/>
</dbReference>
<dbReference type="Gene3D" id="2.60.40.1180">
    <property type="entry name" value="Golgi alpha-mannosidase II"/>
    <property type="match status" value="1"/>
</dbReference>
<keyword evidence="5" id="KW-1015">Disulfide bond</keyword>
<sequence length="407" mass="44550">MRVSHPFRHLRIAVSAALVAATIVTPTLGSGSAHALDNGLALTPPMGWSSWNRFGCDIDQWKIREIADAMVSSGLKDAGYRYVNVDDCWQAVQRLPNGDLTWNPQRFPDGIPGLARYVHAKGLKLGIYGNPGKRSCASWSGSYEGEMGSLGHEYQDARTFARWGVDYLKYDDCWSKVDGVSASHAFITMSQALHATGRPIVYSIHNMPQQPVPSWIPKVANLWRTTADITDNWVSVATIALLTLPLAQYAQPGAWNDPDMLEVGNGGLTLPESRSHLTLWAMLAAPLILGNDIRTMSPETRELLTNRLMLSVDQDQLGRAAVPVHMERGWVLLRPLTGNRWAVSLTNVSETPLVLSVTPQELGLAGHWTYQEAWSGHAGTLTGALTRQVNPHDSALFVLTSGTSPRG</sequence>
<dbReference type="PANTHER" id="PTHR11452">
    <property type="entry name" value="ALPHA-GALACTOSIDASE/ALPHA-N-ACETYLGALACTOSAMINIDASE"/>
    <property type="match status" value="1"/>
</dbReference>
<comment type="catalytic activity">
    <reaction evidence="5">
        <text>Hydrolysis of terminal, non-reducing alpha-D-galactose residues in alpha-D-galactosides, including galactose oligosaccharides, galactomannans and galactolipids.</text>
        <dbReference type="EC" id="3.2.1.22"/>
    </reaction>
</comment>
<comment type="similarity">
    <text evidence="1 5">Belongs to the glycosyl hydrolase 27 family.</text>
</comment>
<dbReference type="GO" id="GO:0005975">
    <property type="term" value="P:carbohydrate metabolic process"/>
    <property type="evidence" value="ECO:0007669"/>
    <property type="project" value="InterPro"/>
</dbReference>
<dbReference type="KEGG" id="cbq:AL705_06755"/>
<dbReference type="InterPro" id="IPR013780">
    <property type="entry name" value="Glyco_hydro_b"/>
</dbReference>
<keyword evidence="4 5" id="KW-0326">Glycosidase</keyword>
<evidence type="ECO:0000259" key="7">
    <source>
        <dbReference type="Pfam" id="PF17801"/>
    </source>
</evidence>
<dbReference type="Proteomes" id="UP000068137">
    <property type="component" value="Chromosome"/>
</dbReference>
<organism evidence="8 9">
    <name type="scientific">Lawsonella clevelandensis</name>
    <dbReference type="NCBI Taxonomy" id="1528099"/>
    <lineage>
        <taxon>Bacteria</taxon>
        <taxon>Bacillati</taxon>
        <taxon>Actinomycetota</taxon>
        <taxon>Actinomycetes</taxon>
        <taxon>Mycobacteriales</taxon>
        <taxon>Lawsonellaceae</taxon>
        <taxon>Lawsonella</taxon>
    </lineage>
</organism>